<feature type="region of interest" description="Disordered" evidence="1">
    <location>
        <begin position="148"/>
        <end position="174"/>
    </location>
</feature>
<dbReference type="PROSITE" id="PS51257">
    <property type="entry name" value="PROKAR_LIPOPROTEIN"/>
    <property type="match status" value="1"/>
</dbReference>
<dbReference type="Gene3D" id="2.60.40.10">
    <property type="entry name" value="Immunoglobulins"/>
    <property type="match status" value="1"/>
</dbReference>
<feature type="domain" description="YtkA-like" evidence="2">
    <location>
        <begin position="32"/>
        <end position="113"/>
    </location>
</feature>
<name>A0ABW4QHU8_9BACL</name>
<evidence type="ECO:0000313" key="4">
    <source>
        <dbReference type="Proteomes" id="UP001597273"/>
    </source>
</evidence>
<dbReference type="InterPro" id="IPR013783">
    <property type="entry name" value="Ig-like_fold"/>
</dbReference>
<comment type="caution">
    <text evidence="3">The sequence shown here is derived from an EMBL/GenBank/DDBJ whole genome shotgun (WGS) entry which is preliminary data.</text>
</comment>
<dbReference type="EMBL" id="JBHUFW010000005">
    <property type="protein sequence ID" value="MFD1863174.1"/>
    <property type="molecule type" value="Genomic_DNA"/>
</dbReference>
<dbReference type="InterPro" id="IPR032693">
    <property type="entry name" value="YtkA-like_dom"/>
</dbReference>
<gene>
    <name evidence="3" type="ORF">ACFSDB_09535</name>
</gene>
<protein>
    <submittedName>
        <fullName evidence="3">FixH family protein</fullName>
    </submittedName>
</protein>
<sequence length="174" mass="18553">MKKLLALGAFGLLLAGCGAEEERADSASAAEQEVHPLEVEVLTEAAGEPGEWTLEAYVSQGGEAVDDADEVKFEVFEAGKKDESVKIDYANVEDGVYSVEHTFAEEGVYYFIPHVTARGMHTMPTQQVIVGDVSAEEIRAAEEAMAKAKEKEAMKNGHGSGMEGMESGEGHSGN</sequence>
<evidence type="ECO:0000256" key="1">
    <source>
        <dbReference type="SAM" id="MobiDB-lite"/>
    </source>
</evidence>
<organism evidence="3 4">
    <name type="scientific">Planococcus chinensis</name>
    <dbReference type="NCBI Taxonomy" id="272917"/>
    <lineage>
        <taxon>Bacteria</taxon>
        <taxon>Bacillati</taxon>
        <taxon>Bacillota</taxon>
        <taxon>Bacilli</taxon>
        <taxon>Bacillales</taxon>
        <taxon>Caryophanaceae</taxon>
        <taxon>Planococcus</taxon>
    </lineage>
</organism>
<reference evidence="4" key="1">
    <citation type="journal article" date="2019" name="Int. J. Syst. Evol. Microbiol.">
        <title>The Global Catalogue of Microorganisms (GCM) 10K type strain sequencing project: providing services to taxonomists for standard genome sequencing and annotation.</title>
        <authorList>
            <consortium name="The Broad Institute Genomics Platform"/>
            <consortium name="The Broad Institute Genome Sequencing Center for Infectious Disease"/>
            <person name="Wu L."/>
            <person name="Ma J."/>
        </authorList>
    </citation>
    <scope>NUCLEOTIDE SEQUENCE [LARGE SCALE GENOMIC DNA]</scope>
    <source>
        <strain evidence="4">CGMCC 1.15475</strain>
    </source>
</reference>
<dbReference type="Proteomes" id="UP001597273">
    <property type="component" value="Unassembled WGS sequence"/>
</dbReference>
<dbReference type="RefSeq" id="WP_204892069.1">
    <property type="nucleotide sequence ID" value="NZ_JBHUFW010000005.1"/>
</dbReference>
<accession>A0ABW4QHU8</accession>
<keyword evidence="4" id="KW-1185">Reference proteome</keyword>
<proteinExistence type="predicted"/>
<evidence type="ECO:0000313" key="3">
    <source>
        <dbReference type="EMBL" id="MFD1863174.1"/>
    </source>
</evidence>
<dbReference type="Pfam" id="PF13115">
    <property type="entry name" value="YtkA"/>
    <property type="match status" value="1"/>
</dbReference>
<evidence type="ECO:0000259" key="2">
    <source>
        <dbReference type="Pfam" id="PF13115"/>
    </source>
</evidence>